<evidence type="ECO:0000256" key="3">
    <source>
        <dbReference type="ARBA" id="ARBA00022692"/>
    </source>
</evidence>
<comment type="caution">
    <text evidence="9">The sequence shown here is derived from an EMBL/GenBank/DDBJ whole genome shotgun (WGS) entry which is preliminary data.</text>
</comment>
<evidence type="ECO:0000256" key="5">
    <source>
        <dbReference type="ARBA" id="ARBA00022989"/>
    </source>
</evidence>
<evidence type="ECO:0000313" key="10">
    <source>
        <dbReference type="Proteomes" id="UP001457282"/>
    </source>
</evidence>
<dbReference type="PANTHER" id="PTHR43731">
    <property type="entry name" value="RHOMBOID PROTEASE"/>
    <property type="match status" value="1"/>
</dbReference>
<dbReference type="Proteomes" id="UP001457282">
    <property type="component" value="Unassembled WGS sequence"/>
</dbReference>
<dbReference type="PANTHER" id="PTHR43731:SF14">
    <property type="entry name" value="PRESENILIN-ASSOCIATED RHOMBOID-LIKE PROTEIN, MITOCHONDRIAL"/>
    <property type="match status" value="1"/>
</dbReference>
<reference evidence="9 10" key="1">
    <citation type="journal article" date="2023" name="G3 (Bethesda)">
        <title>A chromosome-length genome assembly and annotation of blackberry (Rubus argutus, cv. 'Hillquist').</title>
        <authorList>
            <person name="Bruna T."/>
            <person name="Aryal R."/>
            <person name="Dudchenko O."/>
            <person name="Sargent D.J."/>
            <person name="Mead D."/>
            <person name="Buti M."/>
            <person name="Cavallini A."/>
            <person name="Hytonen T."/>
            <person name="Andres J."/>
            <person name="Pham M."/>
            <person name="Weisz D."/>
            <person name="Mascagni F."/>
            <person name="Usai G."/>
            <person name="Natali L."/>
            <person name="Bassil N."/>
            <person name="Fernandez G.E."/>
            <person name="Lomsadze A."/>
            <person name="Armour M."/>
            <person name="Olukolu B."/>
            <person name="Poorten T."/>
            <person name="Britton C."/>
            <person name="Davik J."/>
            <person name="Ashrafi H."/>
            <person name="Aiden E.L."/>
            <person name="Borodovsky M."/>
            <person name="Worthington M."/>
        </authorList>
    </citation>
    <scope>NUCLEOTIDE SEQUENCE [LARGE SCALE GENOMIC DNA]</scope>
    <source>
        <strain evidence="9">PI 553951</strain>
    </source>
</reference>
<dbReference type="Pfam" id="PF01694">
    <property type="entry name" value="Rhomboid"/>
    <property type="match status" value="1"/>
</dbReference>
<sequence>MQRLLSLKLASNVPKKLSNATTTTTTSSLFQFQPHKTLSLTKPPQSQTQNHFFSSFPTHPHNTLTQRIHGFLSNPLLRKHFLLDSANTLLRVSSKRLSDCRLGFLQTQFPKQSFNSNPSHNSHQSARSSWFQTVSSNDMVFGLIMANVVVFLLWRLLDPVFMVENFAISLYSFMVGRLHTLIGRVFGAEFLLKLYLAGAIGGSVFYLVHNAFLHLTTSSEGRTNNIKDPLVIPGLGGASSAVNAIMLLDIFLHPTATFYLMFIIPVPAMLLGIFLIGKDIPRIMEGSYHVSGSTHLGGAAVAAIAWARLRMGLRLF</sequence>
<dbReference type="GO" id="GO:0016020">
    <property type="term" value="C:membrane"/>
    <property type="evidence" value="ECO:0007669"/>
    <property type="project" value="UniProtKB-SubCell"/>
</dbReference>
<keyword evidence="4" id="KW-0378">Hydrolase</keyword>
<feature type="transmembrane region" description="Helical" evidence="7">
    <location>
        <begin position="194"/>
        <end position="212"/>
    </location>
</feature>
<evidence type="ECO:0000256" key="7">
    <source>
        <dbReference type="SAM" id="Phobius"/>
    </source>
</evidence>
<comment type="similarity">
    <text evidence="2">Belongs to the peptidase S54 family.</text>
</comment>
<dbReference type="Gene3D" id="1.20.1540.10">
    <property type="entry name" value="Rhomboid-like"/>
    <property type="match status" value="1"/>
</dbReference>
<evidence type="ECO:0000256" key="1">
    <source>
        <dbReference type="ARBA" id="ARBA00004141"/>
    </source>
</evidence>
<dbReference type="AlphaFoldDB" id="A0AAW1WR76"/>
<dbReference type="GO" id="GO:0004252">
    <property type="term" value="F:serine-type endopeptidase activity"/>
    <property type="evidence" value="ECO:0007669"/>
    <property type="project" value="InterPro"/>
</dbReference>
<feature type="transmembrane region" description="Helical" evidence="7">
    <location>
        <begin position="139"/>
        <end position="157"/>
    </location>
</feature>
<dbReference type="InterPro" id="IPR050925">
    <property type="entry name" value="Rhomboid_protease_S54"/>
</dbReference>
<evidence type="ECO:0000259" key="8">
    <source>
        <dbReference type="Pfam" id="PF01694"/>
    </source>
</evidence>
<feature type="transmembrane region" description="Helical" evidence="7">
    <location>
        <begin position="258"/>
        <end position="276"/>
    </location>
</feature>
<evidence type="ECO:0000313" key="9">
    <source>
        <dbReference type="EMBL" id="KAK9926144.1"/>
    </source>
</evidence>
<dbReference type="InterPro" id="IPR035952">
    <property type="entry name" value="Rhomboid-like_sf"/>
</dbReference>
<comment type="subcellular location">
    <subcellularLocation>
        <location evidence="1">Membrane</location>
        <topology evidence="1">Multi-pass membrane protein</topology>
    </subcellularLocation>
</comment>
<keyword evidence="6 7" id="KW-0472">Membrane</keyword>
<organism evidence="9 10">
    <name type="scientific">Rubus argutus</name>
    <name type="common">Southern blackberry</name>
    <dbReference type="NCBI Taxonomy" id="59490"/>
    <lineage>
        <taxon>Eukaryota</taxon>
        <taxon>Viridiplantae</taxon>
        <taxon>Streptophyta</taxon>
        <taxon>Embryophyta</taxon>
        <taxon>Tracheophyta</taxon>
        <taxon>Spermatophyta</taxon>
        <taxon>Magnoliopsida</taxon>
        <taxon>eudicotyledons</taxon>
        <taxon>Gunneridae</taxon>
        <taxon>Pentapetalae</taxon>
        <taxon>rosids</taxon>
        <taxon>fabids</taxon>
        <taxon>Rosales</taxon>
        <taxon>Rosaceae</taxon>
        <taxon>Rosoideae</taxon>
        <taxon>Rosoideae incertae sedis</taxon>
        <taxon>Rubus</taxon>
    </lineage>
</organism>
<evidence type="ECO:0000256" key="6">
    <source>
        <dbReference type="ARBA" id="ARBA00023136"/>
    </source>
</evidence>
<feature type="transmembrane region" description="Helical" evidence="7">
    <location>
        <begin position="232"/>
        <end position="251"/>
    </location>
</feature>
<dbReference type="SUPFAM" id="SSF144091">
    <property type="entry name" value="Rhomboid-like"/>
    <property type="match status" value="1"/>
</dbReference>
<accession>A0AAW1WR76</accession>
<keyword evidence="10" id="KW-1185">Reference proteome</keyword>
<keyword evidence="5 7" id="KW-1133">Transmembrane helix</keyword>
<dbReference type="EMBL" id="JBEDUW010000005">
    <property type="protein sequence ID" value="KAK9926144.1"/>
    <property type="molecule type" value="Genomic_DNA"/>
</dbReference>
<protein>
    <recommendedName>
        <fullName evidence="8">Peptidase S54 rhomboid domain-containing protein</fullName>
    </recommendedName>
</protein>
<evidence type="ECO:0000256" key="4">
    <source>
        <dbReference type="ARBA" id="ARBA00022801"/>
    </source>
</evidence>
<name>A0AAW1WR76_RUBAR</name>
<evidence type="ECO:0000256" key="2">
    <source>
        <dbReference type="ARBA" id="ARBA00009045"/>
    </source>
</evidence>
<feature type="domain" description="Peptidase S54 rhomboid" evidence="8">
    <location>
        <begin position="179"/>
        <end position="306"/>
    </location>
</feature>
<dbReference type="InterPro" id="IPR022764">
    <property type="entry name" value="Peptidase_S54_rhomboid_dom"/>
</dbReference>
<gene>
    <name evidence="9" type="ORF">M0R45_023389</name>
</gene>
<proteinExistence type="inferred from homology"/>
<keyword evidence="3 7" id="KW-0812">Transmembrane</keyword>